<dbReference type="InterPro" id="IPR027961">
    <property type="entry name" value="DUF4442"/>
</dbReference>
<dbReference type="Proteomes" id="UP000662572">
    <property type="component" value="Unassembled WGS sequence"/>
</dbReference>
<dbReference type="Gene3D" id="3.10.129.10">
    <property type="entry name" value="Hotdog Thioesterase"/>
    <property type="match status" value="1"/>
</dbReference>
<reference evidence="1" key="2">
    <citation type="submission" date="2020-09" db="EMBL/GenBank/DDBJ databases">
        <authorList>
            <person name="Sun Q."/>
            <person name="Kim S."/>
        </authorList>
    </citation>
    <scope>NUCLEOTIDE SEQUENCE</scope>
    <source>
        <strain evidence="1">KCTC 32296</strain>
    </source>
</reference>
<name>A0A918UQD3_9CAUL</name>
<protein>
    <recommendedName>
        <fullName evidence="3">Acyl-coenzyme A thioesterase PaaI, contains HGG motif</fullName>
    </recommendedName>
</protein>
<organism evidence="1 2">
    <name type="scientific">Asticcacaulis endophyticus</name>
    <dbReference type="NCBI Taxonomy" id="1395890"/>
    <lineage>
        <taxon>Bacteria</taxon>
        <taxon>Pseudomonadati</taxon>
        <taxon>Pseudomonadota</taxon>
        <taxon>Alphaproteobacteria</taxon>
        <taxon>Caulobacterales</taxon>
        <taxon>Caulobacteraceae</taxon>
        <taxon>Asticcacaulis</taxon>
    </lineage>
</organism>
<sequence>MSKPFLVKNINFYPPLLGAGIKVTRTSNDYTEIDVAMKLTWWNRNIVGTQFGGSLYAMTDPFFMLMLMMQLGKDYIVWDKAASIRFVRPGRGRVRALFRLSHAEAMQIRDMADLNGKTEPVLKVDIIDDDGQIIAEVDKTLYVRKKGEKTKPKT</sequence>
<evidence type="ECO:0008006" key="3">
    <source>
        <dbReference type="Google" id="ProtNLM"/>
    </source>
</evidence>
<dbReference type="EMBL" id="BMZB01000001">
    <property type="protein sequence ID" value="GGZ26423.1"/>
    <property type="molecule type" value="Genomic_DNA"/>
</dbReference>
<dbReference type="AlphaFoldDB" id="A0A918UQD3"/>
<dbReference type="Pfam" id="PF14539">
    <property type="entry name" value="DUF4442"/>
    <property type="match status" value="1"/>
</dbReference>
<dbReference type="SUPFAM" id="SSF54637">
    <property type="entry name" value="Thioesterase/thiol ester dehydrase-isomerase"/>
    <property type="match status" value="1"/>
</dbReference>
<comment type="caution">
    <text evidence="1">The sequence shown here is derived from an EMBL/GenBank/DDBJ whole genome shotgun (WGS) entry which is preliminary data.</text>
</comment>
<dbReference type="InterPro" id="IPR029069">
    <property type="entry name" value="HotDog_dom_sf"/>
</dbReference>
<proteinExistence type="predicted"/>
<evidence type="ECO:0000313" key="2">
    <source>
        <dbReference type="Proteomes" id="UP000662572"/>
    </source>
</evidence>
<accession>A0A918UQD3</accession>
<gene>
    <name evidence="1" type="ORF">GCM10011273_09940</name>
</gene>
<keyword evidence="2" id="KW-1185">Reference proteome</keyword>
<dbReference type="RefSeq" id="WP_189485234.1">
    <property type="nucleotide sequence ID" value="NZ_BMZB01000001.1"/>
</dbReference>
<reference evidence="1" key="1">
    <citation type="journal article" date="2014" name="Int. J. Syst. Evol. Microbiol.">
        <title>Complete genome sequence of Corynebacterium casei LMG S-19264T (=DSM 44701T), isolated from a smear-ripened cheese.</title>
        <authorList>
            <consortium name="US DOE Joint Genome Institute (JGI-PGF)"/>
            <person name="Walter F."/>
            <person name="Albersmeier A."/>
            <person name="Kalinowski J."/>
            <person name="Ruckert C."/>
        </authorList>
    </citation>
    <scope>NUCLEOTIDE SEQUENCE</scope>
    <source>
        <strain evidence="1">KCTC 32296</strain>
    </source>
</reference>
<evidence type="ECO:0000313" key="1">
    <source>
        <dbReference type="EMBL" id="GGZ26423.1"/>
    </source>
</evidence>